<accession>A0A396HE89</accession>
<evidence type="ECO:0000256" key="1">
    <source>
        <dbReference type="SAM" id="MobiDB-lite"/>
    </source>
</evidence>
<feature type="compositionally biased region" description="Basic and acidic residues" evidence="1">
    <location>
        <begin position="1"/>
        <end position="25"/>
    </location>
</feature>
<dbReference type="EMBL" id="PSQE01000006">
    <property type="protein sequence ID" value="RHN51629.1"/>
    <property type="molecule type" value="Genomic_DNA"/>
</dbReference>
<reference evidence="2" key="1">
    <citation type="journal article" date="2018" name="Nat. Plants">
        <title>Whole-genome landscape of Medicago truncatula symbiotic genes.</title>
        <authorList>
            <person name="Pecrix Y."/>
            <person name="Gamas P."/>
            <person name="Carrere S."/>
        </authorList>
    </citation>
    <scope>NUCLEOTIDE SEQUENCE</scope>
    <source>
        <tissue evidence="2">Leaves</tissue>
    </source>
</reference>
<organism evidence="2">
    <name type="scientific">Medicago truncatula</name>
    <name type="common">Barrel medic</name>
    <name type="synonym">Medicago tribuloides</name>
    <dbReference type="NCBI Taxonomy" id="3880"/>
    <lineage>
        <taxon>Eukaryota</taxon>
        <taxon>Viridiplantae</taxon>
        <taxon>Streptophyta</taxon>
        <taxon>Embryophyta</taxon>
        <taxon>Tracheophyta</taxon>
        <taxon>Spermatophyta</taxon>
        <taxon>Magnoliopsida</taxon>
        <taxon>eudicotyledons</taxon>
        <taxon>Gunneridae</taxon>
        <taxon>Pentapetalae</taxon>
        <taxon>rosids</taxon>
        <taxon>fabids</taxon>
        <taxon>Fabales</taxon>
        <taxon>Fabaceae</taxon>
        <taxon>Papilionoideae</taxon>
        <taxon>50 kb inversion clade</taxon>
        <taxon>NPAAA clade</taxon>
        <taxon>Hologalegina</taxon>
        <taxon>IRL clade</taxon>
        <taxon>Trifolieae</taxon>
        <taxon>Medicago</taxon>
    </lineage>
</organism>
<proteinExistence type="predicted"/>
<comment type="caution">
    <text evidence="2">The sequence shown here is derived from an EMBL/GenBank/DDBJ whole genome shotgun (WGS) entry which is preliminary data.</text>
</comment>
<gene>
    <name evidence="2" type="ORF">MtrunA17_Chr6g0470841</name>
</gene>
<dbReference type="Proteomes" id="UP000265566">
    <property type="component" value="Chromosome 6"/>
</dbReference>
<feature type="compositionally biased region" description="Low complexity" evidence="1">
    <location>
        <begin position="57"/>
        <end position="74"/>
    </location>
</feature>
<feature type="region of interest" description="Disordered" evidence="1">
    <location>
        <begin position="1"/>
        <end position="86"/>
    </location>
</feature>
<dbReference type="AlphaFoldDB" id="A0A396HE89"/>
<evidence type="ECO:0000313" key="2">
    <source>
        <dbReference type="EMBL" id="RHN51629.1"/>
    </source>
</evidence>
<name>A0A396HE89_MEDTR</name>
<protein>
    <submittedName>
        <fullName evidence="2">Uncharacterized protein</fullName>
    </submittedName>
</protein>
<sequence length="116" mass="12758">MDNEDVGRTRCGKEALHAPVRKERVLNAPPRRRGRGRDQREEPDGSSSQSQIDIEMPSSQSASGSQPPSVGVVQEGYDGGPSNTSLLPSFGQHIAAKIWNGGVRISFIYFIRFRMC</sequence>
<dbReference type="Gramene" id="rna36107">
    <property type="protein sequence ID" value="RHN51629.1"/>
    <property type="gene ID" value="gene36107"/>
</dbReference>